<dbReference type="Proteomes" id="UP000275267">
    <property type="component" value="Unassembled WGS sequence"/>
</dbReference>
<dbReference type="STRING" id="4540.A0A3L6RK29"/>
<dbReference type="InterPro" id="IPR027417">
    <property type="entry name" value="P-loop_NTPase"/>
</dbReference>
<protein>
    <recommendedName>
        <fullName evidence="1">NB-ARC domain-containing protein</fullName>
    </recommendedName>
</protein>
<evidence type="ECO:0000259" key="1">
    <source>
        <dbReference type="Pfam" id="PF00931"/>
    </source>
</evidence>
<keyword evidence="3" id="KW-1185">Reference proteome</keyword>
<dbReference type="EMBL" id="PQIB02000008">
    <property type="protein sequence ID" value="RLN04904.1"/>
    <property type="molecule type" value="Genomic_DNA"/>
</dbReference>
<dbReference type="PANTHER" id="PTHR19338">
    <property type="entry name" value="TRANSLOCASE OF INNER MITOCHONDRIAL MEMBRANE 13 HOMOLOG"/>
    <property type="match status" value="1"/>
</dbReference>
<evidence type="ECO:0000313" key="2">
    <source>
        <dbReference type="EMBL" id="RLN04904.1"/>
    </source>
</evidence>
<proteinExistence type="predicted"/>
<dbReference type="AlphaFoldDB" id="A0A3L6RK29"/>
<dbReference type="Gene3D" id="3.40.50.300">
    <property type="entry name" value="P-loop containing nucleotide triphosphate hydrolases"/>
    <property type="match status" value="1"/>
</dbReference>
<feature type="domain" description="NB-ARC" evidence="1">
    <location>
        <begin position="102"/>
        <end position="159"/>
    </location>
</feature>
<sequence>MEDGKETNGCFLVRNHFYPFLTPGSGGANAVFIDKVSLFTKTLRAHLDTPKQIRELKAHLKEINEQPKQFGDYVSRSGSVSVNRLPALYRNEANLVGVEGPREDIMKFLTDTDQQLKVLSIVGFGGLGKPTLAKEVYRKIGGQFDVMAFVSFPKTRYKKTFLWYTIRIWDEGISLNFRC</sequence>
<dbReference type="Pfam" id="PF00931">
    <property type="entry name" value="NB-ARC"/>
    <property type="match status" value="1"/>
</dbReference>
<comment type="caution">
    <text evidence="2">The sequence shown here is derived from an EMBL/GenBank/DDBJ whole genome shotgun (WGS) entry which is preliminary data.</text>
</comment>
<accession>A0A3L6RK29</accession>
<reference evidence="3" key="1">
    <citation type="journal article" date="2019" name="Nat. Commun.">
        <title>The genome of broomcorn millet.</title>
        <authorList>
            <person name="Zou C."/>
            <person name="Miki D."/>
            <person name="Li D."/>
            <person name="Tang Q."/>
            <person name="Xiao L."/>
            <person name="Rajput S."/>
            <person name="Deng P."/>
            <person name="Jia W."/>
            <person name="Huang R."/>
            <person name="Zhang M."/>
            <person name="Sun Y."/>
            <person name="Hu J."/>
            <person name="Fu X."/>
            <person name="Schnable P.S."/>
            <person name="Li F."/>
            <person name="Zhang H."/>
            <person name="Feng B."/>
            <person name="Zhu X."/>
            <person name="Liu R."/>
            <person name="Schnable J.C."/>
            <person name="Zhu J.-K."/>
            <person name="Zhang H."/>
        </authorList>
    </citation>
    <scope>NUCLEOTIDE SEQUENCE [LARGE SCALE GENOMIC DNA]</scope>
</reference>
<gene>
    <name evidence="2" type="ORF">C2845_PM13G06340</name>
</gene>
<dbReference type="InterPro" id="IPR002182">
    <property type="entry name" value="NB-ARC"/>
</dbReference>
<dbReference type="SUPFAM" id="SSF52540">
    <property type="entry name" value="P-loop containing nucleoside triphosphate hydrolases"/>
    <property type="match status" value="1"/>
</dbReference>
<evidence type="ECO:0000313" key="3">
    <source>
        <dbReference type="Proteomes" id="UP000275267"/>
    </source>
</evidence>
<dbReference type="GO" id="GO:0043531">
    <property type="term" value="F:ADP binding"/>
    <property type="evidence" value="ECO:0007669"/>
    <property type="project" value="InterPro"/>
</dbReference>
<dbReference type="OrthoDB" id="686380at2759"/>
<name>A0A3L6RK29_PANMI</name>
<organism evidence="2 3">
    <name type="scientific">Panicum miliaceum</name>
    <name type="common">Proso millet</name>
    <name type="synonym">Broomcorn millet</name>
    <dbReference type="NCBI Taxonomy" id="4540"/>
    <lineage>
        <taxon>Eukaryota</taxon>
        <taxon>Viridiplantae</taxon>
        <taxon>Streptophyta</taxon>
        <taxon>Embryophyta</taxon>
        <taxon>Tracheophyta</taxon>
        <taxon>Spermatophyta</taxon>
        <taxon>Magnoliopsida</taxon>
        <taxon>Liliopsida</taxon>
        <taxon>Poales</taxon>
        <taxon>Poaceae</taxon>
        <taxon>PACMAD clade</taxon>
        <taxon>Panicoideae</taxon>
        <taxon>Panicodae</taxon>
        <taxon>Paniceae</taxon>
        <taxon>Panicinae</taxon>
        <taxon>Panicum</taxon>
        <taxon>Panicum sect. Panicum</taxon>
    </lineage>
</organism>
<dbReference type="PANTHER" id="PTHR19338:SF45">
    <property type="entry name" value="RX N-TERMINAL DOMAIN-CONTAINING PROTEIN"/>
    <property type="match status" value="1"/>
</dbReference>